<dbReference type="SMART" id="SM01093">
    <property type="entry name" value="CP12"/>
    <property type="match status" value="1"/>
</dbReference>
<dbReference type="InterPro" id="IPR039314">
    <property type="entry name" value="CP12-like"/>
</dbReference>
<protein>
    <recommendedName>
        <fullName evidence="1">CP12 domain-containing protein</fullName>
    </recommendedName>
</protein>
<dbReference type="EMBL" id="PVWG01000012">
    <property type="protein sequence ID" value="PSB19179.1"/>
    <property type="molecule type" value="Genomic_DNA"/>
</dbReference>
<dbReference type="Proteomes" id="UP000238634">
    <property type="component" value="Unassembled WGS sequence"/>
</dbReference>
<evidence type="ECO:0000313" key="2">
    <source>
        <dbReference type="EMBL" id="PSB19179.1"/>
    </source>
</evidence>
<dbReference type="RefSeq" id="WP_073070528.1">
    <property type="nucleotide sequence ID" value="NZ_MPPI01000007.1"/>
</dbReference>
<organism evidence="2 3">
    <name type="scientific">Phormidesmis priestleyi ULC007</name>
    <dbReference type="NCBI Taxonomy" id="1920490"/>
    <lineage>
        <taxon>Bacteria</taxon>
        <taxon>Bacillati</taxon>
        <taxon>Cyanobacteriota</taxon>
        <taxon>Cyanophyceae</taxon>
        <taxon>Leptolyngbyales</taxon>
        <taxon>Leptolyngbyaceae</taxon>
        <taxon>Phormidesmis</taxon>
    </lineage>
</organism>
<feature type="domain" description="CP12" evidence="1">
    <location>
        <begin position="12"/>
        <end position="80"/>
    </location>
</feature>
<evidence type="ECO:0000313" key="3">
    <source>
        <dbReference type="Proteomes" id="UP000238634"/>
    </source>
</evidence>
<keyword evidence="3" id="KW-1185">Reference proteome</keyword>
<comment type="caution">
    <text evidence="2">The sequence shown here is derived from an EMBL/GenBank/DDBJ whole genome shotgun (WGS) entry which is preliminary data.</text>
</comment>
<gene>
    <name evidence="2" type="ORF">C7B65_12530</name>
</gene>
<accession>A0A2T1DFA2</accession>
<dbReference type="GO" id="GO:0080153">
    <property type="term" value="P:negative regulation of reductive pentose-phosphate cycle"/>
    <property type="evidence" value="ECO:0007669"/>
    <property type="project" value="TreeGrafter"/>
</dbReference>
<dbReference type="AlphaFoldDB" id="A0A2T1DFA2"/>
<dbReference type="InterPro" id="IPR003823">
    <property type="entry name" value="CP12_dom"/>
</dbReference>
<dbReference type="STRING" id="1920490.GCA_001895925_04392"/>
<dbReference type="PANTHER" id="PTHR33921">
    <property type="entry name" value="CALVIN CYCLE PROTEIN CP12-2, CHLOROPLASTIC"/>
    <property type="match status" value="1"/>
</dbReference>
<sequence length="80" mass="8717">MTPETKVPSTNVENQLQELTEQARTACATTGDASSECVAAWDAVEEVQAEMSDQSPDKRSSLDRYCADSPDAAECRIYDV</sequence>
<name>A0A2T1DFA2_9CYAN</name>
<dbReference type="OrthoDB" id="9553701at2"/>
<dbReference type="PANTHER" id="PTHR33921:SF15">
    <property type="entry name" value="CALVIN CYCLE PROTEIN CP12-2, CHLOROPLASTIC"/>
    <property type="match status" value="1"/>
</dbReference>
<reference evidence="2 3" key="1">
    <citation type="submission" date="2018-02" db="EMBL/GenBank/DDBJ databases">
        <authorList>
            <person name="Cohen D.B."/>
            <person name="Kent A.D."/>
        </authorList>
    </citation>
    <scope>NUCLEOTIDE SEQUENCE [LARGE SCALE GENOMIC DNA]</scope>
    <source>
        <strain evidence="2 3">ULC007</strain>
    </source>
</reference>
<evidence type="ECO:0000259" key="1">
    <source>
        <dbReference type="SMART" id="SM01093"/>
    </source>
</evidence>
<reference evidence="2 3" key="2">
    <citation type="submission" date="2018-03" db="EMBL/GenBank/DDBJ databases">
        <title>The ancient ancestry and fast evolution of plastids.</title>
        <authorList>
            <person name="Moore K.R."/>
            <person name="Magnabosco C."/>
            <person name="Momper L."/>
            <person name="Gold D.A."/>
            <person name="Bosak T."/>
            <person name="Fournier G.P."/>
        </authorList>
    </citation>
    <scope>NUCLEOTIDE SEQUENCE [LARGE SCALE GENOMIC DNA]</scope>
    <source>
        <strain evidence="2 3">ULC007</strain>
    </source>
</reference>
<dbReference type="Pfam" id="PF02672">
    <property type="entry name" value="CP12"/>
    <property type="match status" value="1"/>
</dbReference>
<proteinExistence type="predicted"/>